<dbReference type="InterPro" id="IPR029044">
    <property type="entry name" value="Nucleotide-diphossugar_trans"/>
</dbReference>
<organism evidence="2">
    <name type="scientific">viral metagenome</name>
    <dbReference type="NCBI Taxonomy" id="1070528"/>
    <lineage>
        <taxon>unclassified sequences</taxon>
        <taxon>metagenomes</taxon>
        <taxon>organismal metagenomes</taxon>
    </lineage>
</organism>
<dbReference type="SUPFAM" id="SSF53448">
    <property type="entry name" value="Nucleotide-diphospho-sugar transferases"/>
    <property type="match status" value="1"/>
</dbReference>
<feature type="domain" description="Glycosyltransferase 2-like" evidence="1">
    <location>
        <begin position="5"/>
        <end position="133"/>
    </location>
</feature>
<dbReference type="InterPro" id="IPR001173">
    <property type="entry name" value="Glyco_trans_2-like"/>
</dbReference>
<evidence type="ECO:0000259" key="1">
    <source>
        <dbReference type="Pfam" id="PF00535"/>
    </source>
</evidence>
<reference evidence="2" key="1">
    <citation type="journal article" date="2020" name="Nature">
        <title>Giant virus diversity and host interactions through global metagenomics.</title>
        <authorList>
            <person name="Schulz F."/>
            <person name="Roux S."/>
            <person name="Paez-Espino D."/>
            <person name="Jungbluth S."/>
            <person name="Walsh D.A."/>
            <person name="Denef V.J."/>
            <person name="McMahon K.D."/>
            <person name="Konstantinidis K.T."/>
            <person name="Eloe-Fadrosh E.A."/>
            <person name="Kyrpides N.C."/>
            <person name="Woyke T."/>
        </authorList>
    </citation>
    <scope>NUCLEOTIDE SEQUENCE</scope>
    <source>
        <strain evidence="2">GVMAG-M-3300027708-39</strain>
    </source>
</reference>
<protein>
    <recommendedName>
        <fullName evidence="1">Glycosyltransferase 2-like domain-containing protein</fullName>
    </recommendedName>
</protein>
<name>A0A6C0JK73_9ZZZZ</name>
<dbReference type="Gene3D" id="3.90.550.10">
    <property type="entry name" value="Spore Coat Polysaccharide Biosynthesis Protein SpsA, Chain A"/>
    <property type="match status" value="1"/>
</dbReference>
<dbReference type="AlphaFoldDB" id="A0A6C0JK73"/>
<accession>A0A6C0JK73</accession>
<dbReference type="Pfam" id="PF00535">
    <property type="entry name" value="Glycos_transf_2"/>
    <property type="match status" value="1"/>
</dbReference>
<dbReference type="EMBL" id="MN740394">
    <property type="protein sequence ID" value="QHU04198.1"/>
    <property type="molecule type" value="Genomic_DNA"/>
</dbReference>
<sequence>MEVTLFITSCGRPELLKKTLETFMEFNTYPIAEAIICEDSGINGIIDFATNILNFPCKIIYNEKRIGQMRSIENGVKYIKTPYVFHCEDDWEFYCPGFIQLSMEILQKNDKIAQVLLRSYDEYINRYGFKIHNTDNDYKQITLPSLHQIYSFNPSLKKTNIELLNIPYEDWDDEFTIQTKINEIYLFAVVTNNANGFVRHIGWDHHIYESSDIKYRHNFLGK</sequence>
<proteinExistence type="predicted"/>
<evidence type="ECO:0000313" key="2">
    <source>
        <dbReference type="EMBL" id="QHU04198.1"/>
    </source>
</evidence>